<dbReference type="InterPro" id="IPR001247">
    <property type="entry name" value="ExoRNase_PH_dom1"/>
</dbReference>
<comment type="similarity">
    <text evidence="1">Belongs to the RNase PH family.</text>
</comment>
<sequence>MPLDTTSTYSTTLLRQDGRRWNELRKLSASISTQPTADGSSLVTLGNTSVVCTITGPREGRGQGDRSNAIVETEINVAPFAQLDRRRVGRTDKRVQELQTTISQAFQSHLFTHLYPRSSILISLTVLSLDGGLLSTCLNAASIALVDAGVPMPSILAAITSGTIIPTDNTLSRPEPILDLNNAEEVELPFMNLATVRGGTGSEDQISVLLMETRVQMSEVNSPLEIMLRIGLDGCAQVRTTLEEVVRKHGRGVMQARR</sequence>
<reference evidence="3 4" key="1">
    <citation type="submission" date="2022-12" db="EMBL/GenBank/DDBJ databases">
        <title>Genomic features and morphological characterization of a novel Knufia sp. strain isolated from spacecraft assembly facility.</title>
        <authorList>
            <person name="Teixeira M."/>
            <person name="Chander A.M."/>
            <person name="Stajich J.E."/>
            <person name="Venkateswaran K."/>
        </authorList>
    </citation>
    <scope>NUCLEOTIDE SEQUENCE [LARGE SCALE GENOMIC DNA]</scope>
    <source>
        <strain evidence="3 4">FJI-L2-BK-P2</strain>
    </source>
</reference>
<dbReference type="PANTHER" id="PTHR11953:SF0">
    <property type="entry name" value="EXOSOME COMPLEX COMPONENT RRP41"/>
    <property type="match status" value="1"/>
</dbReference>
<dbReference type="Proteomes" id="UP001316803">
    <property type="component" value="Unassembled WGS sequence"/>
</dbReference>
<dbReference type="SUPFAM" id="SSF54211">
    <property type="entry name" value="Ribosomal protein S5 domain 2-like"/>
    <property type="match status" value="1"/>
</dbReference>
<gene>
    <name evidence="3" type="primary">SKI6</name>
    <name evidence="3" type="ORF">OHC33_010944</name>
</gene>
<evidence type="ECO:0000313" key="4">
    <source>
        <dbReference type="Proteomes" id="UP001316803"/>
    </source>
</evidence>
<dbReference type="GO" id="GO:0005730">
    <property type="term" value="C:nucleolus"/>
    <property type="evidence" value="ECO:0007669"/>
    <property type="project" value="TreeGrafter"/>
</dbReference>
<evidence type="ECO:0000313" key="3">
    <source>
        <dbReference type="EMBL" id="KAK5948016.1"/>
    </source>
</evidence>
<evidence type="ECO:0000259" key="2">
    <source>
        <dbReference type="Pfam" id="PF01138"/>
    </source>
</evidence>
<dbReference type="EMBL" id="JAKLMC020000055">
    <property type="protein sequence ID" value="KAK5948016.1"/>
    <property type="molecule type" value="Genomic_DNA"/>
</dbReference>
<name>A0AAN8EIS6_9EURO</name>
<protein>
    <submittedName>
        <fullName evidence="3">Exosome non-catalytic core component</fullName>
    </submittedName>
</protein>
<dbReference type="SUPFAM" id="SSF55666">
    <property type="entry name" value="Ribonuclease PH domain 2-like"/>
    <property type="match status" value="1"/>
</dbReference>
<dbReference type="GO" id="GO:0000176">
    <property type="term" value="C:nuclear exosome (RNase complex)"/>
    <property type="evidence" value="ECO:0007669"/>
    <property type="project" value="TreeGrafter"/>
</dbReference>
<dbReference type="InterPro" id="IPR027408">
    <property type="entry name" value="PNPase/RNase_PH_dom_sf"/>
</dbReference>
<dbReference type="InterPro" id="IPR050080">
    <property type="entry name" value="RNase_PH"/>
</dbReference>
<dbReference type="GO" id="GO:0000177">
    <property type="term" value="C:cytoplasmic exosome (RNase complex)"/>
    <property type="evidence" value="ECO:0007669"/>
    <property type="project" value="TreeGrafter"/>
</dbReference>
<dbReference type="InterPro" id="IPR020568">
    <property type="entry name" value="Ribosomal_Su5_D2-typ_SF"/>
</dbReference>
<dbReference type="InterPro" id="IPR036345">
    <property type="entry name" value="ExoRNase_PH_dom2_sf"/>
</dbReference>
<dbReference type="GO" id="GO:0071051">
    <property type="term" value="P:poly(A)-dependent snoRNA 3'-end processing"/>
    <property type="evidence" value="ECO:0007669"/>
    <property type="project" value="TreeGrafter"/>
</dbReference>
<dbReference type="Gene3D" id="3.30.230.70">
    <property type="entry name" value="GHMP Kinase, N-terminal domain"/>
    <property type="match status" value="1"/>
</dbReference>
<dbReference type="GO" id="GO:0016075">
    <property type="term" value="P:rRNA catabolic process"/>
    <property type="evidence" value="ECO:0007669"/>
    <property type="project" value="TreeGrafter"/>
</dbReference>
<dbReference type="AlphaFoldDB" id="A0AAN8EIS6"/>
<proteinExistence type="inferred from homology"/>
<keyword evidence="4" id="KW-1185">Reference proteome</keyword>
<dbReference type="GO" id="GO:0003723">
    <property type="term" value="F:RNA binding"/>
    <property type="evidence" value="ECO:0007669"/>
    <property type="project" value="TreeGrafter"/>
</dbReference>
<dbReference type="GO" id="GO:0071028">
    <property type="term" value="P:nuclear mRNA surveillance"/>
    <property type="evidence" value="ECO:0007669"/>
    <property type="project" value="TreeGrafter"/>
</dbReference>
<dbReference type="GO" id="GO:0034475">
    <property type="term" value="P:U4 snRNA 3'-end processing"/>
    <property type="evidence" value="ECO:0007669"/>
    <property type="project" value="TreeGrafter"/>
</dbReference>
<dbReference type="Pfam" id="PF01138">
    <property type="entry name" value="RNase_PH"/>
    <property type="match status" value="1"/>
</dbReference>
<organism evidence="3 4">
    <name type="scientific">Knufia fluminis</name>
    <dbReference type="NCBI Taxonomy" id="191047"/>
    <lineage>
        <taxon>Eukaryota</taxon>
        <taxon>Fungi</taxon>
        <taxon>Dikarya</taxon>
        <taxon>Ascomycota</taxon>
        <taxon>Pezizomycotina</taxon>
        <taxon>Eurotiomycetes</taxon>
        <taxon>Chaetothyriomycetidae</taxon>
        <taxon>Chaetothyriales</taxon>
        <taxon>Trichomeriaceae</taxon>
        <taxon>Knufia</taxon>
    </lineage>
</organism>
<accession>A0AAN8EIS6</accession>
<feature type="domain" description="Exoribonuclease phosphorolytic" evidence="2">
    <location>
        <begin position="23"/>
        <end position="151"/>
    </location>
</feature>
<dbReference type="PANTHER" id="PTHR11953">
    <property type="entry name" value="EXOSOME COMPLEX COMPONENT"/>
    <property type="match status" value="1"/>
</dbReference>
<comment type="caution">
    <text evidence="3">The sequence shown here is derived from an EMBL/GenBank/DDBJ whole genome shotgun (WGS) entry which is preliminary data.</text>
</comment>
<evidence type="ECO:0000256" key="1">
    <source>
        <dbReference type="ARBA" id="ARBA00006678"/>
    </source>
</evidence>